<dbReference type="GO" id="GO:0006629">
    <property type="term" value="P:lipid metabolic process"/>
    <property type="evidence" value="ECO:0007669"/>
    <property type="project" value="InterPro"/>
</dbReference>
<dbReference type="EMBL" id="RZGZ01000006">
    <property type="protein sequence ID" value="RUQ97102.1"/>
    <property type="molecule type" value="Genomic_DNA"/>
</dbReference>
<dbReference type="Proteomes" id="UP000274909">
    <property type="component" value="Unassembled WGS sequence"/>
</dbReference>
<evidence type="ECO:0000313" key="2">
    <source>
        <dbReference type="EMBL" id="RUQ97102.1"/>
    </source>
</evidence>
<evidence type="ECO:0000313" key="3">
    <source>
        <dbReference type="Proteomes" id="UP000274909"/>
    </source>
</evidence>
<dbReference type="PANTHER" id="PTHR43805">
    <property type="entry name" value="GLYCEROPHOSPHORYL DIESTER PHOSPHODIESTERASE"/>
    <property type="match status" value="1"/>
</dbReference>
<dbReference type="Pfam" id="PF03009">
    <property type="entry name" value="GDPD"/>
    <property type="match status" value="1"/>
</dbReference>
<organism evidence="2 3">
    <name type="scientific">Labedella endophytica</name>
    <dbReference type="NCBI Taxonomy" id="1523160"/>
    <lineage>
        <taxon>Bacteria</taxon>
        <taxon>Bacillati</taxon>
        <taxon>Actinomycetota</taxon>
        <taxon>Actinomycetes</taxon>
        <taxon>Micrococcales</taxon>
        <taxon>Microbacteriaceae</taxon>
        <taxon>Labedella</taxon>
    </lineage>
</organism>
<evidence type="ECO:0000259" key="1">
    <source>
        <dbReference type="PROSITE" id="PS51704"/>
    </source>
</evidence>
<proteinExistence type="predicted"/>
<sequence length="250" mass="26690">MTSRYFDSPLPRVFAHRGLATHVPENTVSAFRAAVDTGADYVETDAHVTSDGVAVLAHDPVFRVGGRSVEIARTSMAELDSIDLGGGNHPPRLLDALEALPRTRFNIDVKAPGAVQAVAHAIRTAAATDRVLVTSFDARTRSNAVRALPGVATSASSDLVALALLPARLGLSGIVRRILRGVPCVQVPERHRGIAVVTHRTIRTFHAAGVEVHVWTVDDPDDMWRLVALGVDGIVTDRSDLAARALRTSI</sequence>
<dbReference type="GO" id="GO:0008081">
    <property type="term" value="F:phosphoric diester hydrolase activity"/>
    <property type="evidence" value="ECO:0007669"/>
    <property type="project" value="InterPro"/>
</dbReference>
<dbReference type="RefSeq" id="WP_127051422.1">
    <property type="nucleotide sequence ID" value="NZ_RZGZ01000006.1"/>
</dbReference>
<dbReference type="SUPFAM" id="SSF51695">
    <property type="entry name" value="PLC-like phosphodiesterases"/>
    <property type="match status" value="1"/>
</dbReference>
<name>A0A433JMZ3_9MICO</name>
<dbReference type="InterPro" id="IPR030395">
    <property type="entry name" value="GP_PDE_dom"/>
</dbReference>
<comment type="caution">
    <text evidence="2">The sequence shown here is derived from an EMBL/GenBank/DDBJ whole genome shotgun (WGS) entry which is preliminary data.</text>
</comment>
<dbReference type="OrthoDB" id="5241788at2"/>
<keyword evidence="3" id="KW-1185">Reference proteome</keyword>
<dbReference type="AlphaFoldDB" id="A0A433JMZ3"/>
<dbReference type="PANTHER" id="PTHR43805:SF1">
    <property type="entry name" value="GP-PDE DOMAIN-CONTAINING PROTEIN"/>
    <property type="match status" value="1"/>
</dbReference>
<reference evidence="2 3" key="1">
    <citation type="submission" date="2018-12" db="EMBL/GenBank/DDBJ databases">
        <authorList>
            <person name="Li F."/>
        </authorList>
    </citation>
    <scope>NUCLEOTIDE SEQUENCE [LARGE SCALE GENOMIC DNA]</scope>
    <source>
        <strain evidence="2 3">EGI 6500705</strain>
    </source>
</reference>
<accession>A0A433JMZ3</accession>
<feature type="domain" description="GP-PDE" evidence="1">
    <location>
        <begin position="11"/>
        <end position="246"/>
    </location>
</feature>
<gene>
    <name evidence="2" type="ORF">ELQ94_16215</name>
</gene>
<dbReference type="Gene3D" id="3.20.20.190">
    <property type="entry name" value="Phosphatidylinositol (PI) phosphodiesterase"/>
    <property type="match status" value="1"/>
</dbReference>
<protein>
    <submittedName>
        <fullName evidence="2">Glycerophosphodiester phosphodiesterase</fullName>
    </submittedName>
</protein>
<dbReference type="InterPro" id="IPR017946">
    <property type="entry name" value="PLC-like_Pdiesterase_TIM-brl"/>
</dbReference>
<dbReference type="PROSITE" id="PS51704">
    <property type="entry name" value="GP_PDE"/>
    <property type="match status" value="1"/>
</dbReference>